<keyword evidence="2" id="KW-1185">Reference proteome</keyword>
<protein>
    <submittedName>
        <fullName evidence="1">Uncharacterized protein</fullName>
    </submittedName>
</protein>
<name>A0A1J7J3C6_9PEZI</name>
<dbReference type="InParanoid" id="A0A1J7J3C6"/>
<proteinExistence type="predicted"/>
<reference evidence="1 2" key="1">
    <citation type="submission" date="2016-10" db="EMBL/GenBank/DDBJ databases">
        <title>Draft genome sequence of Coniochaeta ligniaria NRRL30616, a lignocellulolytic fungus for bioabatement of inhibitors in plant biomass hydrolysates.</title>
        <authorList>
            <consortium name="DOE Joint Genome Institute"/>
            <person name="Jimenez D.J."/>
            <person name="Hector R.E."/>
            <person name="Riley R."/>
            <person name="Sun H."/>
            <person name="Grigoriev I.V."/>
            <person name="Van Elsas J.D."/>
            <person name="Nichols N.N."/>
        </authorList>
    </citation>
    <scope>NUCLEOTIDE SEQUENCE [LARGE SCALE GENOMIC DNA]</scope>
    <source>
        <strain evidence="1 2">NRRL 30616</strain>
    </source>
</reference>
<evidence type="ECO:0000313" key="1">
    <source>
        <dbReference type="EMBL" id="OIW24328.1"/>
    </source>
</evidence>
<sequence>MASRSGISTNSTERNSTVVSALLILTVHVASNSGTRVFDAYHAAAKQQTPRQVQRSSTKKSNIYTQVLQYRKQGPKTRPIKGNNNPSNQILNTHYVSRSVRRYSVCSEGNAVPCPYRRSRYDAYSPTIDRASPKIDHNIYGYRRTWSLGKPTAPIHVSSQRTSQRPAIFVIRNRLGSTRKGYFSMTSTVCIQKFP</sequence>
<accession>A0A1J7J3C6</accession>
<dbReference type="Proteomes" id="UP000182658">
    <property type="component" value="Unassembled WGS sequence"/>
</dbReference>
<dbReference type="AlphaFoldDB" id="A0A1J7J3C6"/>
<organism evidence="1 2">
    <name type="scientific">Coniochaeta ligniaria NRRL 30616</name>
    <dbReference type="NCBI Taxonomy" id="1408157"/>
    <lineage>
        <taxon>Eukaryota</taxon>
        <taxon>Fungi</taxon>
        <taxon>Dikarya</taxon>
        <taxon>Ascomycota</taxon>
        <taxon>Pezizomycotina</taxon>
        <taxon>Sordariomycetes</taxon>
        <taxon>Sordariomycetidae</taxon>
        <taxon>Coniochaetales</taxon>
        <taxon>Coniochaetaceae</taxon>
        <taxon>Coniochaeta</taxon>
    </lineage>
</organism>
<evidence type="ECO:0000313" key="2">
    <source>
        <dbReference type="Proteomes" id="UP000182658"/>
    </source>
</evidence>
<dbReference type="EMBL" id="KV875104">
    <property type="protein sequence ID" value="OIW24328.1"/>
    <property type="molecule type" value="Genomic_DNA"/>
</dbReference>
<gene>
    <name evidence="1" type="ORF">CONLIGDRAFT_685943</name>
</gene>